<evidence type="ECO:0000313" key="4">
    <source>
        <dbReference type="Proteomes" id="UP000002173"/>
    </source>
</evidence>
<organism evidence="3 4">
    <name type="scientific">Babesia bovis</name>
    <dbReference type="NCBI Taxonomy" id="5865"/>
    <lineage>
        <taxon>Eukaryota</taxon>
        <taxon>Sar</taxon>
        <taxon>Alveolata</taxon>
        <taxon>Apicomplexa</taxon>
        <taxon>Aconoidasida</taxon>
        <taxon>Piroplasmida</taxon>
        <taxon>Babesiidae</taxon>
        <taxon>Babesia</taxon>
    </lineage>
</organism>
<accession>A7APH8</accession>
<dbReference type="GO" id="GO:0071108">
    <property type="term" value="P:protein K48-linked deubiquitination"/>
    <property type="evidence" value="ECO:0007669"/>
    <property type="project" value="InterPro"/>
</dbReference>
<dbReference type="EMBL" id="AAXT01000001">
    <property type="protein sequence ID" value="EDO08462.1"/>
    <property type="molecule type" value="Genomic_DNA"/>
</dbReference>
<dbReference type="eggNOG" id="KOG2871">
    <property type="taxonomic scope" value="Eukaryota"/>
</dbReference>
<gene>
    <name evidence="3" type="ORF">BBOV_III009050</name>
</gene>
<reference evidence="3 4" key="1">
    <citation type="journal article" date="2007" name="PLoS Pathog.">
        <title>Genome sequence of Babesia bovis and comparative analysis of apicomplexan hemoprotozoa.</title>
        <authorList>
            <person name="Brayton K.A."/>
            <person name="Lau A.O.T."/>
            <person name="Herndon D.R."/>
            <person name="Hannick L."/>
            <person name="Kappmeyer L.S."/>
            <person name="Berens S.J."/>
            <person name="Bidwell S.L."/>
            <person name="Brown W.C."/>
            <person name="Crabtree J."/>
            <person name="Fadrosh D."/>
            <person name="Feldblum T."/>
            <person name="Forberger H.A."/>
            <person name="Haas B.J."/>
            <person name="Howell J.M."/>
            <person name="Khouri H."/>
            <person name="Koo H."/>
            <person name="Mann D.J."/>
            <person name="Norimine J."/>
            <person name="Paulsen I.T."/>
            <person name="Radune D."/>
            <person name="Ren Q."/>
            <person name="Smith R.K. Jr."/>
            <person name="Suarez C.E."/>
            <person name="White O."/>
            <person name="Wortman J.R."/>
            <person name="Knowles D.P. Jr."/>
            <person name="McElwain T.F."/>
            <person name="Nene V.M."/>
        </authorList>
    </citation>
    <scope>NUCLEOTIDE SEQUENCE [LARGE SCALE GENOMIC DNA]</scope>
    <source>
        <strain evidence="3">T2Bo</strain>
    </source>
</reference>
<dbReference type="PANTHER" id="PTHR12473">
    <property type="entry name" value="UBIQUITIN CARBOXYL-TERMINAL HYDROLASE MINDY-4-RELATED"/>
    <property type="match status" value="1"/>
</dbReference>
<dbReference type="GO" id="GO:0006508">
    <property type="term" value="P:proteolysis"/>
    <property type="evidence" value="ECO:0007669"/>
    <property type="project" value="UniProtKB-KW"/>
</dbReference>
<dbReference type="VEuPathDB" id="PiroplasmaDB:BBOV_III009050"/>
<evidence type="ECO:0000313" key="3">
    <source>
        <dbReference type="EMBL" id="EDO08462.1"/>
    </source>
</evidence>
<protein>
    <recommendedName>
        <fullName evidence="2">Deubiquitinating enzyme MINDY-3/4 conserved domain-containing protein</fullName>
    </recommendedName>
</protein>
<dbReference type="GeneID" id="5480285"/>
<dbReference type="PANTHER" id="PTHR12473:SF8">
    <property type="entry name" value="UBIQUITIN CARBOXYL-TERMINAL HYDROLASE MINDY-4-RELATED"/>
    <property type="match status" value="1"/>
</dbReference>
<dbReference type="InterPro" id="IPR025257">
    <property type="entry name" value="MINDY-3/4_CD"/>
</dbReference>
<name>A7APH8_BABBO</name>
<dbReference type="OMA" id="WTRWPKT"/>
<dbReference type="AlphaFoldDB" id="A7APH8"/>
<keyword evidence="4" id="KW-1185">Reference proteome</keyword>
<dbReference type="Proteomes" id="UP000002173">
    <property type="component" value="Chromosome 3"/>
</dbReference>
<sequence>MFWGLTQEQSGPCGVLATVQAYILQCLLFHNGMYGTLEMLQQSEMPEAVLRKLPEIYKNFVKLDHPDYPEEWIHIPALVEALCAILYNATPYSRYKIILFHPLKQNMTNPLYTIIYNTNYEYYELDNIAQVATLLLKHIDLLLAEMGVLSFTMSVLATREVENVKNDMDDPEMPLIGLYGHSSQELVNLMLQGKAVSNVFDGEKTLPGADQSVPYRLKGIEAKGNVGFLTEREATRHCQVGSFYKNPRFPVWVLGSYSHYTVLFAVDVNLSKLTEYEIQKDNILNVWACLDPDDNKFITMNLLSTLLEMLGVQRLYSDAKHALTNDSNILLQTTFMDWYLGRTFNNDMELNRPVTLFHYNGQDITRPLVRADLNKLPDDGIQIMYKTSDMKIDQTIDSNILGYAPPEALELAKTLWTRWPKTQVEVNNVEIE</sequence>
<dbReference type="Pfam" id="PF13898">
    <property type="entry name" value="MINDY-3_4_CD"/>
    <property type="match status" value="1"/>
</dbReference>
<proteinExistence type="inferred from homology"/>
<dbReference type="SMART" id="SM01174">
    <property type="entry name" value="DUF4205"/>
    <property type="match status" value="1"/>
</dbReference>
<dbReference type="InParanoid" id="A7APH8"/>
<dbReference type="GO" id="GO:1990380">
    <property type="term" value="F:K48-linked deubiquitinase activity"/>
    <property type="evidence" value="ECO:0007669"/>
    <property type="project" value="InterPro"/>
</dbReference>
<dbReference type="GO" id="GO:0004843">
    <property type="term" value="F:cysteine-type deubiquitinase activity"/>
    <property type="evidence" value="ECO:0007669"/>
    <property type="project" value="UniProtKB-EC"/>
</dbReference>
<dbReference type="KEGG" id="bbo:BBOV_III009050"/>
<comment type="similarity">
    <text evidence="1">Belongs to the MINDY deubiquitinase family. FAM188 subfamily.</text>
</comment>
<evidence type="ECO:0000259" key="2">
    <source>
        <dbReference type="SMART" id="SM01174"/>
    </source>
</evidence>
<dbReference type="InterPro" id="IPR039785">
    <property type="entry name" value="MINY3/4"/>
</dbReference>
<evidence type="ECO:0000256" key="1">
    <source>
        <dbReference type="ARBA" id="ARBA00011074"/>
    </source>
</evidence>
<comment type="caution">
    <text evidence="3">The sequence shown here is derived from an EMBL/GenBank/DDBJ whole genome shotgun (WGS) entry which is preliminary data.</text>
</comment>
<feature type="domain" description="Deubiquitinating enzyme MINDY-3/4 conserved" evidence="2">
    <location>
        <begin position="1"/>
        <end position="340"/>
    </location>
</feature>